<proteinExistence type="predicted"/>
<accession>A0A2W4CTY1</accession>
<evidence type="ECO:0000313" key="1">
    <source>
        <dbReference type="EMBL" id="PZM15862.1"/>
    </source>
</evidence>
<dbReference type="PANTHER" id="PTHR34822">
    <property type="entry name" value="GRPB DOMAIN PROTEIN (AFU_ORTHOLOGUE AFUA_1G01530)"/>
    <property type="match status" value="1"/>
</dbReference>
<dbReference type="InterPro" id="IPR007344">
    <property type="entry name" value="GrpB/CoaE"/>
</dbReference>
<dbReference type="Pfam" id="PF04229">
    <property type="entry name" value="GrpB"/>
    <property type="match status" value="1"/>
</dbReference>
<sequence>MPTLVEIVPHDPKWTDDFSAAEVRLRMTLGDCVVAFDHIGSTSVPGLVAKPVIDIDITLSSLDDIPEASANLIKTGFEPRGNRYDDDVLAFVWKRPAPQIRVYLCPPANLTHMRRMLFRDYLRHHDEAAAAYSALKLRLAAQFPYDGDRYTSEKSAFISEIVSRARG</sequence>
<organism evidence="1 2">
    <name type="scientific">Rhizobium tubonense</name>
    <dbReference type="NCBI Taxonomy" id="484088"/>
    <lineage>
        <taxon>Bacteria</taxon>
        <taxon>Pseudomonadati</taxon>
        <taxon>Pseudomonadota</taxon>
        <taxon>Alphaproteobacteria</taxon>
        <taxon>Hyphomicrobiales</taxon>
        <taxon>Rhizobiaceae</taxon>
        <taxon>Rhizobium/Agrobacterium group</taxon>
        <taxon>Rhizobium</taxon>
    </lineage>
</organism>
<keyword evidence="2" id="KW-1185">Reference proteome</keyword>
<dbReference type="SUPFAM" id="SSF81301">
    <property type="entry name" value="Nucleotidyltransferase"/>
    <property type="match status" value="1"/>
</dbReference>
<comment type="caution">
    <text evidence="1">The sequence shown here is derived from an EMBL/GenBank/DDBJ whole genome shotgun (WGS) entry which is preliminary data.</text>
</comment>
<protein>
    <recommendedName>
        <fullName evidence="3">GrpB family protein</fullName>
    </recommendedName>
</protein>
<dbReference type="OrthoDB" id="9799092at2"/>
<dbReference type="InterPro" id="IPR043519">
    <property type="entry name" value="NT_sf"/>
</dbReference>
<evidence type="ECO:0008006" key="3">
    <source>
        <dbReference type="Google" id="ProtNLM"/>
    </source>
</evidence>
<dbReference type="EMBL" id="PCDP01000009">
    <property type="protein sequence ID" value="PZM15862.1"/>
    <property type="molecule type" value="Genomic_DNA"/>
</dbReference>
<reference evidence="1 2" key="1">
    <citation type="journal article" date="2018" name="Sci. Rep.">
        <title>Rhizobium tumorigenes sp. nov., a novel plant tumorigenic bacterium isolated from cane gall tumors on thornless blackberry.</title>
        <authorList>
            <person name="Kuzmanovi N."/>
            <person name="Smalla K."/>
            <person name="Gronow S."/>
            <person name="PuBawska J."/>
        </authorList>
    </citation>
    <scope>NUCLEOTIDE SEQUENCE [LARGE SCALE GENOMIC DNA]</scope>
    <source>
        <strain evidence="1 2">CCBAU 85046</strain>
    </source>
</reference>
<evidence type="ECO:0000313" key="2">
    <source>
        <dbReference type="Proteomes" id="UP000248925"/>
    </source>
</evidence>
<dbReference type="PANTHER" id="PTHR34822:SF1">
    <property type="entry name" value="GRPB FAMILY PROTEIN"/>
    <property type="match status" value="1"/>
</dbReference>
<gene>
    <name evidence="1" type="ORF">CPY51_05650</name>
</gene>
<name>A0A2W4CTY1_9HYPH</name>
<dbReference type="AlphaFoldDB" id="A0A2W4CTY1"/>
<dbReference type="RefSeq" id="WP_111159232.1">
    <property type="nucleotide sequence ID" value="NZ_PCDP01000009.1"/>
</dbReference>
<dbReference type="Proteomes" id="UP000248925">
    <property type="component" value="Unassembled WGS sequence"/>
</dbReference>
<dbReference type="Gene3D" id="3.30.460.10">
    <property type="entry name" value="Beta Polymerase, domain 2"/>
    <property type="match status" value="1"/>
</dbReference>